<dbReference type="PROSITE" id="PS50026">
    <property type="entry name" value="EGF_3"/>
    <property type="match status" value="2"/>
</dbReference>
<dbReference type="InterPro" id="IPR002909">
    <property type="entry name" value="IPT_dom"/>
</dbReference>
<dbReference type="Gene3D" id="2.10.25.10">
    <property type="entry name" value="Laminin"/>
    <property type="match status" value="2"/>
</dbReference>
<dbReference type="SMART" id="SM00181">
    <property type="entry name" value="EGF"/>
    <property type="match status" value="5"/>
</dbReference>
<dbReference type="PROSITE" id="PS01186">
    <property type="entry name" value="EGF_2"/>
    <property type="match status" value="1"/>
</dbReference>
<dbReference type="PROSITE" id="PS01248">
    <property type="entry name" value="EGF_LAM_1"/>
    <property type="match status" value="1"/>
</dbReference>
<reference evidence="6" key="1">
    <citation type="journal article" date="2019" name="bioRxiv">
        <title>The Genome of the Zebra Mussel, Dreissena polymorpha: A Resource for Invasive Species Research.</title>
        <authorList>
            <person name="McCartney M.A."/>
            <person name="Auch B."/>
            <person name="Kono T."/>
            <person name="Mallez S."/>
            <person name="Zhang Y."/>
            <person name="Obille A."/>
            <person name="Becker A."/>
            <person name="Abrahante J.E."/>
            <person name="Garbe J."/>
            <person name="Badalamenti J.P."/>
            <person name="Herman A."/>
            <person name="Mangelson H."/>
            <person name="Liachko I."/>
            <person name="Sullivan S."/>
            <person name="Sone E.D."/>
            <person name="Koren S."/>
            <person name="Silverstein K.A.T."/>
            <person name="Beckman K.B."/>
            <person name="Gohl D.M."/>
        </authorList>
    </citation>
    <scope>NUCLEOTIDE SEQUENCE</scope>
    <source>
        <strain evidence="6">Duluth1</strain>
        <tissue evidence="6">Whole animal</tissue>
    </source>
</reference>
<dbReference type="InterPro" id="IPR013783">
    <property type="entry name" value="Ig-like_fold"/>
</dbReference>
<dbReference type="PROSITE" id="PS00022">
    <property type="entry name" value="EGF_1"/>
    <property type="match status" value="2"/>
</dbReference>
<dbReference type="PANTHER" id="PTHR11219">
    <property type="entry name" value="TENEURIN AND N-ACETYLGLUCOSAMINE-1-PHOSPHODIESTER ALPHA-N-ACETYLGLUCOSAMINIDASE"/>
    <property type="match status" value="1"/>
</dbReference>
<dbReference type="InterPro" id="IPR000742">
    <property type="entry name" value="EGF"/>
</dbReference>
<evidence type="ECO:0000256" key="4">
    <source>
        <dbReference type="PROSITE-ProRule" id="PRU00076"/>
    </source>
</evidence>
<keyword evidence="7" id="KW-1185">Reference proteome</keyword>
<evidence type="ECO:0000313" key="6">
    <source>
        <dbReference type="EMBL" id="KAH3691277.1"/>
    </source>
</evidence>
<feature type="disulfide bond" evidence="4">
    <location>
        <begin position="236"/>
        <end position="245"/>
    </location>
</feature>
<name>A0A9D3Y0B4_DREPO</name>
<dbReference type="Gene3D" id="2.60.40.10">
    <property type="entry name" value="Immunoglobulins"/>
    <property type="match status" value="1"/>
</dbReference>
<sequence>MITVFNNVFHNVSWNVLHLNVQRYWFYDHNIGSVEIDHNTFTNSCGIIINTKTVDETSFSNNIMKDSICNQEVKCFMTITSSGHTVSTYNRKYELSTNLFENLHSGSCIVQLLDFETPLIKGTFIYNQLINSKAIDGVILANAFNADIVENILDNPASTVDVYTSLQGDSSLNVTKNWWGGFDDAHIFSRIIDQRRVPSFVLFNLTPTLTSREMDCNSVNNCSNRGNCVRNNTCRCTTGWTGAQCTDYYCLGANNCYGNGICIGPNECNCNFGWSGKFCNHASCINVNDCSGHGFCIRPETCMCAVSFTGSNCSSCQPLHWGPECRPCPDCKHGLCNLSTGLCVCDTDNWAGALCDKCSDAFYGPDCLPLVTVLDVIPHEGLDKGGNTVHAWGQNFPESTSYSCKFGNIISNGTWKAWDHVICVAPKHPEGVVTVEISPDGVQFTNNKIFYHFYASCPPESCGRGFNPPHGVCIFGACSCILPWHGDNCTKELLRPLIAPAPVSQIANEFEDYTLQLGLTQGDLPIQWVLLEGKNELSLDEITGFVSWKSIPANINPYVVKVHVSNAIGQDTVTWNISVPISYIPFVNATDPTGILSYPRPVQISGYINFTANKRMVPVVVVVTDARSGRQTLLNALSSQGEPNFFATTYYPQPDDSGLFNVIARHPGSSSILGSQISWFLLGMQCMPSSVNVDETIRSPVGTVTVYNISALLNVGENNIYNISIKVVGIVDTFIRRNGDADTPIAEIAVLNPRVQVHFDLVIRNASPLYGTIYIVFETDKGTTTRLKIDIRLSIQTPVLSILPNSISENIVPGTQRFFNIVIKNMVTLQQQMLI</sequence>
<protein>
    <recommendedName>
        <fullName evidence="5">EGF-like domain-containing protein</fullName>
    </recommendedName>
</protein>
<keyword evidence="2" id="KW-0677">Repeat</keyword>
<reference evidence="6" key="2">
    <citation type="submission" date="2020-11" db="EMBL/GenBank/DDBJ databases">
        <authorList>
            <person name="McCartney M.A."/>
            <person name="Auch B."/>
            <person name="Kono T."/>
            <person name="Mallez S."/>
            <person name="Becker A."/>
            <person name="Gohl D.M."/>
            <person name="Silverstein K.A.T."/>
            <person name="Koren S."/>
            <person name="Bechman K.B."/>
            <person name="Herman A."/>
            <person name="Abrahante J.E."/>
            <person name="Garbe J."/>
        </authorList>
    </citation>
    <scope>NUCLEOTIDE SEQUENCE</scope>
    <source>
        <strain evidence="6">Duluth1</strain>
        <tissue evidence="6">Whole animal</tissue>
    </source>
</reference>
<accession>A0A9D3Y0B4</accession>
<keyword evidence="1 4" id="KW-0245">EGF-like domain</keyword>
<dbReference type="Proteomes" id="UP000828390">
    <property type="component" value="Unassembled WGS sequence"/>
</dbReference>
<comment type="caution">
    <text evidence="4">Lacks conserved residue(s) required for the propagation of feature annotation.</text>
</comment>
<dbReference type="Pfam" id="PF01833">
    <property type="entry name" value="TIG"/>
    <property type="match status" value="1"/>
</dbReference>
<evidence type="ECO:0000256" key="3">
    <source>
        <dbReference type="ARBA" id="ARBA00023157"/>
    </source>
</evidence>
<organism evidence="6 7">
    <name type="scientific">Dreissena polymorpha</name>
    <name type="common">Zebra mussel</name>
    <name type="synonym">Mytilus polymorpha</name>
    <dbReference type="NCBI Taxonomy" id="45954"/>
    <lineage>
        <taxon>Eukaryota</taxon>
        <taxon>Metazoa</taxon>
        <taxon>Spiralia</taxon>
        <taxon>Lophotrochozoa</taxon>
        <taxon>Mollusca</taxon>
        <taxon>Bivalvia</taxon>
        <taxon>Autobranchia</taxon>
        <taxon>Heteroconchia</taxon>
        <taxon>Euheterodonta</taxon>
        <taxon>Imparidentia</taxon>
        <taxon>Neoheterodontei</taxon>
        <taxon>Myida</taxon>
        <taxon>Dreissenoidea</taxon>
        <taxon>Dreissenidae</taxon>
        <taxon>Dreissena</taxon>
    </lineage>
</organism>
<evidence type="ECO:0000259" key="5">
    <source>
        <dbReference type="PROSITE" id="PS50026"/>
    </source>
</evidence>
<dbReference type="InterPro" id="IPR051216">
    <property type="entry name" value="Teneurin"/>
</dbReference>
<dbReference type="InterPro" id="IPR002049">
    <property type="entry name" value="LE_dom"/>
</dbReference>
<proteinExistence type="predicted"/>
<dbReference type="SUPFAM" id="SSF81296">
    <property type="entry name" value="E set domains"/>
    <property type="match status" value="1"/>
</dbReference>
<comment type="caution">
    <text evidence="6">The sequence shown here is derived from an EMBL/GenBank/DDBJ whole genome shotgun (WGS) entry which is preliminary data.</text>
</comment>
<dbReference type="AlphaFoldDB" id="A0A9D3Y0B4"/>
<dbReference type="InterPro" id="IPR014756">
    <property type="entry name" value="Ig_E-set"/>
</dbReference>
<feature type="disulfide bond" evidence="4">
    <location>
        <begin position="304"/>
        <end position="313"/>
    </location>
</feature>
<evidence type="ECO:0000256" key="2">
    <source>
        <dbReference type="ARBA" id="ARBA00022737"/>
    </source>
</evidence>
<evidence type="ECO:0000256" key="1">
    <source>
        <dbReference type="ARBA" id="ARBA00022536"/>
    </source>
</evidence>
<keyword evidence="3 4" id="KW-1015">Disulfide bond</keyword>
<gene>
    <name evidence="6" type="ORF">DPMN_192027</name>
</gene>
<evidence type="ECO:0000313" key="7">
    <source>
        <dbReference type="Proteomes" id="UP000828390"/>
    </source>
</evidence>
<feature type="domain" description="EGF-like" evidence="5">
    <location>
        <begin position="280"/>
        <end position="314"/>
    </location>
</feature>
<dbReference type="EMBL" id="JAIWYP010000040">
    <property type="protein sequence ID" value="KAH3691277.1"/>
    <property type="molecule type" value="Genomic_DNA"/>
</dbReference>
<feature type="domain" description="EGF-like" evidence="5">
    <location>
        <begin position="212"/>
        <end position="246"/>
    </location>
</feature>
<dbReference type="PANTHER" id="PTHR11219:SF69">
    <property type="entry name" value="TENEURIN-A"/>
    <property type="match status" value="1"/>
</dbReference>